<dbReference type="AlphaFoldDB" id="A0A4Y9AEI6"/>
<keyword evidence="2" id="KW-1185">Reference proteome</keyword>
<evidence type="ECO:0000313" key="1">
    <source>
        <dbReference type="EMBL" id="TFJ92791.1"/>
    </source>
</evidence>
<dbReference type="Pfam" id="PF08810">
    <property type="entry name" value="KapB"/>
    <property type="match status" value="1"/>
</dbReference>
<dbReference type="GO" id="GO:0016301">
    <property type="term" value="F:kinase activity"/>
    <property type="evidence" value="ECO:0007669"/>
    <property type="project" value="UniProtKB-KW"/>
</dbReference>
<organism evidence="1 2">
    <name type="scientific">Lentibacillus salicampi</name>
    <dbReference type="NCBI Taxonomy" id="175306"/>
    <lineage>
        <taxon>Bacteria</taxon>
        <taxon>Bacillati</taxon>
        <taxon>Bacillota</taxon>
        <taxon>Bacilli</taxon>
        <taxon>Bacillales</taxon>
        <taxon>Bacillaceae</taxon>
        <taxon>Lentibacillus</taxon>
    </lineage>
</organism>
<protein>
    <submittedName>
        <fullName evidence="1">Kinase</fullName>
    </submittedName>
</protein>
<dbReference type="InterPro" id="IPR014916">
    <property type="entry name" value="KapB"/>
</dbReference>
<dbReference type="Gene3D" id="2.30.30.430">
    <property type="entry name" value="Kinase associated protein B domain"/>
    <property type="match status" value="1"/>
</dbReference>
<dbReference type="RefSeq" id="WP_135110119.1">
    <property type="nucleotide sequence ID" value="NZ_SRHY01000015.1"/>
</dbReference>
<reference evidence="1 2" key="1">
    <citation type="submission" date="2019-03" db="EMBL/GenBank/DDBJ databases">
        <title>Genome sequence of Lentibacillus salicampi ATCC BAA-719.</title>
        <authorList>
            <person name="Maclea K.S."/>
            <person name="Simoes Junior M."/>
        </authorList>
    </citation>
    <scope>NUCLEOTIDE SEQUENCE [LARGE SCALE GENOMIC DNA]</scope>
    <source>
        <strain evidence="1 2">ATCC BAA-719</strain>
    </source>
</reference>
<keyword evidence="1" id="KW-0808">Transferase</keyword>
<gene>
    <name evidence="1" type="ORF">E4U82_10325</name>
</gene>
<dbReference type="OrthoDB" id="2407789at2"/>
<dbReference type="SMART" id="SM01298">
    <property type="entry name" value="KapB"/>
    <property type="match status" value="1"/>
</dbReference>
<comment type="caution">
    <text evidence="1">The sequence shown here is derived from an EMBL/GenBank/DDBJ whole genome shotgun (WGS) entry which is preliminary data.</text>
</comment>
<accession>A0A4Y9AEI6</accession>
<name>A0A4Y9AEI6_9BACI</name>
<evidence type="ECO:0000313" key="2">
    <source>
        <dbReference type="Proteomes" id="UP000298484"/>
    </source>
</evidence>
<sequence length="130" mass="14903">MSVSIGDIVQVKYNSGKYIGEVLEDRGERYLVKVYAVAQHPKQGDLHNPGETEGVVFQERKALAHYEKMNVVKSAVKNFDGELPDYQTSLQKAVDEAKEQLSQKDSAYNQQSLKQIEELEQHTYTKSYYR</sequence>
<dbReference type="InterPro" id="IPR038080">
    <property type="entry name" value="KapB_sf"/>
</dbReference>
<keyword evidence="1" id="KW-0418">Kinase</keyword>
<dbReference type="SUPFAM" id="SSF141251">
    <property type="entry name" value="Kinase-associated protein B-like"/>
    <property type="match status" value="1"/>
</dbReference>
<dbReference type="Proteomes" id="UP000298484">
    <property type="component" value="Unassembled WGS sequence"/>
</dbReference>
<proteinExistence type="predicted"/>
<dbReference type="EMBL" id="SRHY01000015">
    <property type="protein sequence ID" value="TFJ92791.1"/>
    <property type="molecule type" value="Genomic_DNA"/>
</dbReference>